<reference evidence="1 2" key="1">
    <citation type="submission" date="2016-10" db="EMBL/GenBank/DDBJ databases">
        <authorList>
            <person name="Varghese N."/>
            <person name="Submissions S."/>
        </authorList>
    </citation>
    <scope>NUCLEOTIDE SEQUENCE [LARGE SCALE GENOMIC DNA]</scope>
    <source>
        <strain evidence="1 2">Mar_2010_102</strain>
    </source>
</reference>
<dbReference type="Pfam" id="PF09697">
    <property type="entry name" value="Porph_ging"/>
    <property type="match status" value="1"/>
</dbReference>
<protein>
    <submittedName>
        <fullName evidence="1">GLPGLI family protein</fullName>
    </submittedName>
</protein>
<sequence>MSSKSIIFSLLITVFSFCTNYAQSKKVSIDYRMSINQGMQKELSANLEFDKGISVFRWNNTDNHTKTSEDDFGNTKFYIDVTDSIGTINMINYNVDSIFTRTLRFKNAIILKEKKPEIDWKIHEETKKIGDFKVQKATTTFRGRSYEAWFASEIPVKIGPWKLNGLPGLIMEAYDSDGIVRFNFRKMTTSESDLTLSNKIFKSGQVVGVEEYKELQNSLAEDMVKKIMAKMPRGTSISIDEKTETFLEKEYN</sequence>
<accession>A0A1H1LDK0</accession>
<dbReference type="RefSeq" id="WP_089661328.1">
    <property type="nucleotide sequence ID" value="NZ_LT629745.1"/>
</dbReference>
<proteinExistence type="predicted"/>
<evidence type="ECO:0000313" key="2">
    <source>
        <dbReference type="Proteomes" id="UP000198858"/>
    </source>
</evidence>
<dbReference type="AlphaFoldDB" id="A0A1H1LDK0"/>
<dbReference type="Proteomes" id="UP000198858">
    <property type="component" value="Chromosome I"/>
</dbReference>
<gene>
    <name evidence="1" type="ORF">SAMN04488552_0716</name>
</gene>
<dbReference type="STRING" id="1250231.SAMN04488552_0716"/>
<dbReference type="EMBL" id="LT629745">
    <property type="protein sequence ID" value="SDR72402.1"/>
    <property type="molecule type" value="Genomic_DNA"/>
</dbReference>
<evidence type="ECO:0000313" key="1">
    <source>
        <dbReference type="EMBL" id="SDR72402.1"/>
    </source>
</evidence>
<name>A0A1H1LDK0_9FLAO</name>
<dbReference type="NCBIfam" id="TIGR01200">
    <property type="entry name" value="GLPGLI"/>
    <property type="match status" value="1"/>
</dbReference>
<dbReference type="InterPro" id="IPR005901">
    <property type="entry name" value="GLPGLI"/>
</dbReference>
<keyword evidence="2" id="KW-1185">Reference proteome</keyword>
<organism evidence="1 2">
    <name type="scientific">Christiangramia echinicola</name>
    <dbReference type="NCBI Taxonomy" id="279359"/>
    <lineage>
        <taxon>Bacteria</taxon>
        <taxon>Pseudomonadati</taxon>
        <taxon>Bacteroidota</taxon>
        <taxon>Flavobacteriia</taxon>
        <taxon>Flavobacteriales</taxon>
        <taxon>Flavobacteriaceae</taxon>
        <taxon>Christiangramia</taxon>
    </lineage>
</organism>